<evidence type="ECO:0008006" key="4">
    <source>
        <dbReference type="Google" id="ProtNLM"/>
    </source>
</evidence>
<evidence type="ECO:0000256" key="1">
    <source>
        <dbReference type="SAM" id="SignalP"/>
    </source>
</evidence>
<sequence length="105" mass="10990">MQFTTSAIILALSALAAAMPQGANANRPVPNGACCVANTSLKQDVCNVNGQTGRCVPDSVNNCGAQLTCIEDSRLTCDPNTLERGRPLCRRTPGASVRIDTGQEK</sequence>
<feature type="signal peptide" evidence="1">
    <location>
        <begin position="1"/>
        <end position="25"/>
    </location>
</feature>
<feature type="chain" id="PRO_5034576076" description="Extracellular membrane protein CFEM domain-containing protein" evidence="1">
    <location>
        <begin position="26"/>
        <end position="105"/>
    </location>
</feature>
<comment type="caution">
    <text evidence="2">The sequence shown here is derived from an EMBL/GenBank/DDBJ whole genome shotgun (WGS) entry which is preliminary data.</text>
</comment>
<dbReference type="AlphaFoldDB" id="A0A8H5ZU36"/>
<organism evidence="2 3">
    <name type="scientific">Cochliobolus sativus</name>
    <name type="common">Common root rot and spot blotch fungus</name>
    <name type="synonym">Bipolaris sorokiniana</name>
    <dbReference type="NCBI Taxonomy" id="45130"/>
    <lineage>
        <taxon>Eukaryota</taxon>
        <taxon>Fungi</taxon>
        <taxon>Dikarya</taxon>
        <taxon>Ascomycota</taxon>
        <taxon>Pezizomycotina</taxon>
        <taxon>Dothideomycetes</taxon>
        <taxon>Pleosporomycetidae</taxon>
        <taxon>Pleosporales</taxon>
        <taxon>Pleosporineae</taxon>
        <taxon>Pleosporaceae</taxon>
        <taxon>Bipolaris</taxon>
    </lineage>
</organism>
<dbReference type="Proteomes" id="UP000624244">
    <property type="component" value="Unassembled WGS sequence"/>
</dbReference>
<keyword evidence="1" id="KW-0732">Signal</keyword>
<reference evidence="2" key="1">
    <citation type="submission" date="2019-11" db="EMBL/GenBank/DDBJ databases">
        <title>Bipolaris sorokiniana Genome sequencing.</title>
        <authorList>
            <person name="Wang H."/>
        </authorList>
    </citation>
    <scope>NUCLEOTIDE SEQUENCE</scope>
</reference>
<evidence type="ECO:0000313" key="2">
    <source>
        <dbReference type="EMBL" id="KAF5854330.1"/>
    </source>
</evidence>
<gene>
    <name evidence="2" type="ORF">GGP41_007113</name>
</gene>
<evidence type="ECO:0000313" key="3">
    <source>
        <dbReference type="Proteomes" id="UP000624244"/>
    </source>
</evidence>
<name>A0A8H5ZU36_COCSA</name>
<proteinExistence type="predicted"/>
<accession>A0A8H5ZU36</accession>
<dbReference type="EMBL" id="WNKQ01000001">
    <property type="protein sequence ID" value="KAF5854330.1"/>
    <property type="molecule type" value="Genomic_DNA"/>
</dbReference>
<protein>
    <recommendedName>
        <fullName evidence="4">Extracellular membrane protein CFEM domain-containing protein</fullName>
    </recommendedName>
</protein>